<evidence type="ECO:0000256" key="1">
    <source>
        <dbReference type="SAM" id="Phobius"/>
    </source>
</evidence>
<evidence type="ECO:0000313" key="3">
    <source>
        <dbReference type="Proteomes" id="UP000008738"/>
    </source>
</evidence>
<evidence type="ECO:0000313" key="2">
    <source>
        <dbReference type="EMBL" id="AEC46070.1"/>
    </source>
</evidence>
<reference evidence="2 3" key="1">
    <citation type="journal article" date="2011" name="J. Bacteriol.">
        <title>Genome analysis of a Mycoplasma hyorhinis strain derived from a primary human melanoma cell line.</title>
        <authorList>
            <person name="Kornspan J.D."/>
            <person name="Lysnyansky I."/>
            <person name="Kahan T."/>
            <person name="Herrmann R."/>
            <person name="Rottem S."/>
            <person name="Nir-Paz R."/>
        </authorList>
    </citation>
    <scope>NUCLEOTIDE SEQUENCE [LARGE SCALE GENOMIC DNA]</scope>
    <source>
        <strain evidence="2 3">MCLD</strain>
    </source>
</reference>
<protein>
    <submittedName>
        <fullName evidence="2">Uncharacterized protein</fullName>
    </submittedName>
</protein>
<organism evidence="2 3">
    <name type="scientific">Mesomycoplasma hyorhinis (strain MCLD)</name>
    <name type="common">Mycoplasma hyorhinis</name>
    <dbReference type="NCBI Taxonomy" id="936139"/>
    <lineage>
        <taxon>Bacteria</taxon>
        <taxon>Bacillati</taxon>
        <taxon>Mycoplasmatota</taxon>
        <taxon>Mycoplasmoidales</taxon>
        <taxon>Metamycoplasmataceae</taxon>
        <taxon>Mesomycoplasma</taxon>
    </lineage>
</organism>
<keyword evidence="3" id="KW-1185">Reference proteome</keyword>
<sequence length="115" mass="13906">MDEVLFRYKFNIWRKRLVNCKFENKRLNYIFDFFYFASFVSALSIVPFLIIPLILYIANHNSDQMTNYAILQLLFTALGMPLVSIVFCLICIIIYKWIPNKKYVLNFNNWSIKKW</sequence>
<feature type="transmembrane region" description="Helical" evidence="1">
    <location>
        <begin position="70"/>
        <end position="95"/>
    </location>
</feature>
<dbReference type="Proteomes" id="UP000008738">
    <property type="component" value="Chromosome"/>
</dbReference>
<keyword evidence="1" id="KW-1133">Transmembrane helix</keyword>
<name>A0ABM5M608_MESHM</name>
<keyword evidence="1" id="KW-0812">Transmembrane</keyword>
<dbReference type="EMBL" id="CP002669">
    <property type="protein sequence ID" value="AEC46070.1"/>
    <property type="molecule type" value="Genomic_DNA"/>
</dbReference>
<accession>A0ABM5M608</accession>
<keyword evidence="1" id="KW-0472">Membrane</keyword>
<proteinExistence type="predicted"/>
<gene>
    <name evidence="2" type="ordered locus">SRH_02605</name>
</gene>
<feature type="transmembrane region" description="Helical" evidence="1">
    <location>
        <begin position="33"/>
        <end position="58"/>
    </location>
</feature>